<dbReference type="Proteomes" id="UP001150603">
    <property type="component" value="Unassembled WGS sequence"/>
</dbReference>
<organism evidence="1 2">
    <name type="scientific">Linderina macrospora</name>
    <dbReference type="NCBI Taxonomy" id="4868"/>
    <lineage>
        <taxon>Eukaryota</taxon>
        <taxon>Fungi</taxon>
        <taxon>Fungi incertae sedis</taxon>
        <taxon>Zoopagomycota</taxon>
        <taxon>Kickxellomycotina</taxon>
        <taxon>Kickxellomycetes</taxon>
        <taxon>Kickxellales</taxon>
        <taxon>Kickxellaceae</taxon>
        <taxon>Linderina</taxon>
    </lineage>
</organism>
<dbReference type="EMBL" id="JANBPW010000248">
    <property type="protein sequence ID" value="KAJ1950247.1"/>
    <property type="molecule type" value="Genomic_DNA"/>
</dbReference>
<keyword evidence="2" id="KW-1185">Reference proteome</keyword>
<name>A0ACC1JFX6_9FUNG</name>
<sequence length="566" mass="64218">MEPTTASYVDQYLKAGVAPFNIMNLLMSSYEGLAAMANMVAHDILGAYGADEKIAILETLNSKIVENFDCQSADREFETTHQLPEYIGAMLPHQFWRKTIYRLSERYPKSTMLSASIQYIADQGFQAEMTSLNSASLHTHVFYSLLAECFEKVAPADDDVIKERLRELVQLVCRREQTYVVAQYVLRNVRQRVGVGAAALARIEDELEAEMLEKYGRPQLVVNIRLLLEGFVVGGNDSVANAVASIIQSGHAAPGDVVSLYKQYYAAHTDKSRDPASKPPVHVLRSDRVMLPIIEQAFGHLWNSTQFNEREELMAKYIWLIAYGTLCTCDSTHMDVVDDTAISQLVAQLKEVRTGLPTSPTQTLLNSVVLKVLEWISVPIISRIVLLWMREVISYSNFTFYQMYYRSSEPPVPLLLLEEIAYRHPLQKPKVFETYCESFESKVPDFPAEKQIKLQKAVINRMAVLVQLDYSAPVLRYFDSKSEYMDESIVVYFIQRTLAQFEPPYPPEFAKPMIKLIMRAWNGIKVADEKERVHVRAFLAALESTDDVARRLLASLPEPVSPVAEL</sequence>
<accession>A0ACC1JFX6</accession>
<evidence type="ECO:0000313" key="1">
    <source>
        <dbReference type="EMBL" id="KAJ1950247.1"/>
    </source>
</evidence>
<proteinExistence type="predicted"/>
<comment type="caution">
    <text evidence="1">The sequence shown here is derived from an EMBL/GenBank/DDBJ whole genome shotgun (WGS) entry which is preliminary data.</text>
</comment>
<gene>
    <name evidence="1" type="ORF">FBU59_000769</name>
</gene>
<evidence type="ECO:0000313" key="2">
    <source>
        <dbReference type="Proteomes" id="UP001150603"/>
    </source>
</evidence>
<protein>
    <submittedName>
        <fullName evidence="1">Uncharacterized protein</fullName>
    </submittedName>
</protein>
<reference evidence="1" key="1">
    <citation type="submission" date="2022-07" db="EMBL/GenBank/DDBJ databases">
        <title>Phylogenomic reconstructions and comparative analyses of Kickxellomycotina fungi.</title>
        <authorList>
            <person name="Reynolds N.K."/>
            <person name="Stajich J.E."/>
            <person name="Barry K."/>
            <person name="Grigoriev I.V."/>
            <person name="Crous P."/>
            <person name="Smith M.E."/>
        </authorList>
    </citation>
    <scope>NUCLEOTIDE SEQUENCE</scope>
    <source>
        <strain evidence="1">NRRL 5244</strain>
    </source>
</reference>